<dbReference type="PANTHER" id="PTHR43841">
    <property type="entry name" value="3-HYDROXYACYL-THIOESTER DEHYDRATASE HTDX-RELATED"/>
    <property type="match status" value="1"/>
</dbReference>
<gene>
    <name evidence="1" type="ORF">ACFL27_10360</name>
</gene>
<keyword evidence="2" id="KW-1185">Reference proteome</keyword>
<dbReference type="InterPro" id="IPR029069">
    <property type="entry name" value="HotDog_dom_sf"/>
</dbReference>
<evidence type="ECO:0008006" key="3">
    <source>
        <dbReference type="Google" id="ProtNLM"/>
    </source>
</evidence>
<sequence>MTDTINLTFKNRPSSLYNLVLAFWGISRSFHSENGVTKIRAARKEFRIDPVHLRQYREICGLGTTDFLPLLYPLTLIFPLILRVLGHKKAPLTVFKTLNTRDRIIQIRPISVTEEVVPYCEISQYRVVPQGLELDLSTGLRSEGETIWECHKTFYYRGRFGVVTDEASGQDLPQISDAPPIARWHLPDRIGFSFARISGDTNGIHYNAWYARLFGFERDFAQPILILSYCMERLAAIKNSPQVYLDISYKGPVYYNRSIHMTGTEVNNGFRFDTFCQGNPRPCICGYFKPALPV</sequence>
<dbReference type="EMBL" id="JBHPBY010000109">
    <property type="protein sequence ID" value="MFC1850583.1"/>
    <property type="molecule type" value="Genomic_DNA"/>
</dbReference>
<evidence type="ECO:0000313" key="2">
    <source>
        <dbReference type="Proteomes" id="UP001594351"/>
    </source>
</evidence>
<dbReference type="Proteomes" id="UP001594351">
    <property type="component" value="Unassembled WGS sequence"/>
</dbReference>
<comment type="caution">
    <text evidence="1">The sequence shown here is derived from an EMBL/GenBank/DDBJ whole genome shotgun (WGS) entry which is preliminary data.</text>
</comment>
<name>A0ABV6YWN3_UNCC1</name>
<reference evidence="1 2" key="1">
    <citation type="submission" date="2024-09" db="EMBL/GenBank/DDBJ databases">
        <title>Laminarin stimulates single cell rates of sulfate reduction while oxygen inhibits transcriptomic activity in coastal marine sediment.</title>
        <authorList>
            <person name="Lindsay M."/>
            <person name="Orcutt B."/>
            <person name="Emerson D."/>
            <person name="Stepanauskas R."/>
            <person name="D'Angelo T."/>
        </authorList>
    </citation>
    <scope>NUCLEOTIDE SEQUENCE [LARGE SCALE GENOMIC DNA]</scope>
    <source>
        <strain evidence="1">SAG AM-311-K15</strain>
    </source>
</reference>
<dbReference type="Gene3D" id="3.10.129.10">
    <property type="entry name" value="Hotdog Thioesterase"/>
    <property type="match status" value="1"/>
</dbReference>
<dbReference type="SUPFAM" id="SSF54637">
    <property type="entry name" value="Thioesterase/thiol ester dehydrase-isomerase"/>
    <property type="match status" value="1"/>
</dbReference>
<protein>
    <recommendedName>
        <fullName evidence="3">Acyl dehydratase</fullName>
    </recommendedName>
</protein>
<organism evidence="1 2">
    <name type="scientific">candidate division CSSED10-310 bacterium</name>
    <dbReference type="NCBI Taxonomy" id="2855610"/>
    <lineage>
        <taxon>Bacteria</taxon>
        <taxon>Bacteria division CSSED10-310</taxon>
    </lineage>
</organism>
<proteinExistence type="predicted"/>
<evidence type="ECO:0000313" key="1">
    <source>
        <dbReference type="EMBL" id="MFC1850583.1"/>
    </source>
</evidence>
<dbReference type="PANTHER" id="PTHR43841:SF3">
    <property type="entry name" value="(3R)-HYDROXYACYL-ACP DEHYDRATASE SUBUNIT HADB"/>
    <property type="match status" value="1"/>
</dbReference>
<accession>A0ABV6YWN3</accession>